<name>S2LBL8_BILW3</name>
<gene>
    <name evidence="2" type="ORF">HMPREF0179_05176</name>
</gene>
<sequence length="34" mass="4137">MLRTAFLMGDRVLKSAYFASETYYFTILMVFFFR</sequence>
<protein>
    <submittedName>
        <fullName evidence="2">Uncharacterized protein</fullName>
    </submittedName>
</protein>
<evidence type="ECO:0000256" key="1">
    <source>
        <dbReference type="SAM" id="Phobius"/>
    </source>
</evidence>
<comment type="caution">
    <text evidence="2">The sequence shown here is derived from an EMBL/GenBank/DDBJ whole genome shotgun (WGS) entry which is preliminary data.</text>
</comment>
<proteinExistence type="predicted"/>
<reference evidence="2 3" key="2">
    <citation type="submission" date="2013-04" db="EMBL/GenBank/DDBJ databases">
        <title>The Genome Sequence of Bilophila wadsworthia 3_1_6.</title>
        <authorList>
            <consortium name="The Broad Institute Genomics Platform"/>
            <person name="Earl A."/>
            <person name="Ward D."/>
            <person name="Feldgarden M."/>
            <person name="Gevers D."/>
            <person name="Sibley C."/>
            <person name="Strauss J."/>
            <person name="Allen-Vercoe E."/>
            <person name="Walker B."/>
            <person name="Young S."/>
            <person name="Zeng Q."/>
            <person name="Gargeya S."/>
            <person name="Fitzgerald M."/>
            <person name="Haas B."/>
            <person name="Abouelleil A."/>
            <person name="Allen A.W."/>
            <person name="Alvarado L."/>
            <person name="Arachchi H.M."/>
            <person name="Berlin A.M."/>
            <person name="Chapman S.B."/>
            <person name="Gainer-Dewar J."/>
            <person name="Goldberg J."/>
            <person name="Griggs A."/>
            <person name="Gujja S."/>
            <person name="Hansen M."/>
            <person name="Howarth C."/>
            <person name="Imamovic A."/>
            <person name="Ireland A."/>
            <person name="Larimer J."/>
            <person name="McCowan C."/>
            <person name="Murphy C."/>
            <person name="Pearson M."/>
            <person name="Poon T.W."/>
            <person name="Priest M."/>
            <person name="Roberts A."/>
            <person name="Saif S."/>
            <person name="Shea T."/>
            <person name="Sisk P."/>
            <person name="Sykes S."/>
            <person name="Wortman J."/>
            <person name="Nusbaum C."/>
            <person name="Birren B."/>
        </authorList>
    </citation>
    <scope>NUCLEOTIDE SEQUENCE [LARGE SCALE GENOMIC DNA]</scope>
    <source>
        <strain evidence="2 3">3_1_6</strain>
    </source>
</reference>
<feature type="transmembrane region" description="Helical" evidence="1">
    <location>
        <begin position="12"/>
        <end position="33"/>
    </location>
</feature>
<reference evidence="2 3" key="1">
    <citation type="submission" date="2010-10" db="EMBL/GenBank/DDBJ databases">
        <authorList>
            <consortium name="The Broad Institute Genome Sequencing Platform"/>
            <person name="Ward D."/>
            <person name="Earl A."/>
            <person name="Feldgarden M."/>
            <person name="Young S.K."/>
            <person name="Gargeya S."/>
            <person name="Zeng Q."/>
            <person name="Alvarado L."/>
            <person name="Berlin A."/>
            <person name="Bochicchio J."/>
            <person name="Chapman S.B."/>
            <person name="Chen Z."/>
            <person name="Freedman E."/>
            <person name="Gellesch M."/>
            <person name="Goldberg J."/>
            <person name="Griggs A."/>
            <person name="Gujja S."/>
            <person name="Heilman E."/>
            <person name="Heiman D."/>
            <person name="Howarth C."/>
            <person name="Mehta T."/>
            <person name="Neiman D."/>
            <person name="Pearson M."/>
            <person name="Roberts A."/>
            <person name="Saif S."/>
            <person name="Shea T."/>
            <person name="Shenoy N."/>
            <person name="Sisk P."/>
            <person name="Stolte C."/>
            <person name="Sykes S."/>
            <person name="White J."/>
            <person name="Yandava C."/>
            <person name="Allen-Vercoe E."/>
            <person name="Sibley C."/>
            <person name="Ambrose C.E."/>
            <person name="Strauss J."/>
            <person name="Daigneault M."/>
            <person name="Haas B."/>
            <person name="Nusbaum C."/>
            <person name="Birren B."/>
        </authorList>
    </citation>
    <scope>NUCLEOTIDE SEQUENCE [LARGE SCALE GENOMIC DNA]</scope>
    <source>
        <strain evidence="2 3">3_1_6</strain>
    </source>
</reference>
<dbReference type="Proteomes" id="UP000006034">
    <property type="component" value="Unassembled WGS sequence"/>
</dbReference>
<accession>S2LBL8</accession>
<evidence type="ECO:0000313" key="3">
    <source>
        <dbReference type="Proteomes" id="UP000006034"/>
    </source>
</evidence>
<keyword evidence="1" id="KW-0472">Membrane</keyword>
<dbReference type="HOGENOM" id="CLU_3372355_0_0_7"/>
<evidence type="ECO:0000313" key="2">
    <source>
        <dbReference type="EMBL" id="EPC05892.1"/>
    </source>
</evidence>
<keyword evidence="3" id="KW-1185">Reference proteome</keyword>
<keyword evidence="1" id="KW-1133">Transmembrane helix</keyword>
<organism evidence="2 3">
    <name type="scientific">Bilophila wadsworthia (strain 3_1_6)</name>
    <dbReference type="NCBI Taxonomy" id="563192"/>
    <lineage>
        <taxon>Bacteria</taxon>
        <taxon>Pseudomonadati</taxon>
        <taxon>Thermodesulfobacteriota</taxon>
        <taxon>Desulfovibrionia</taxon>
        <taxon>Desulfovibrionales</taxon>
        <taxon>Desulfovibrionaceae</taxon>
        <taxon>Bilophila</taxon>
    </lineage>
</organism>
<dbReference type="AlphaFoldDB" id="S2LBL8"/>
<dbReference type="EMBL" id="ADCP02000001">
    <property type="protein sequence ID" value="EPC05892.1"/>
    <property type="molecule type" value="Genomic_DNA"/>
</dbReference>
<keyword evidence="1" id="KW-0812">Transmembrane</keyword>